<keyword evidence="3" id="KW-1185">Reference proteome</keyword>
<dbReference type="AlphaFoldDB" id="A0A5B9D9D7"/>
<dbReference type="KEGG" id="psyt:DSAG12_01165"/>
<protein>
    <submittedName>
        <fullName evidence="2">Uncharacterized protein</fullName>
    </submittedName>
</protein>
<evidence type="ECO:0000256" key="1">
    <source>
        <dbReference type="SAM" id="MobiDB-lite"/>
    </source>
</evidence>
<organism evidence="2 3">
    <name type="scientific">Promethearchaeum syntrophicum</name>
    <dbReference type="NCBI Taxonomy" id="2594042"/>
    <lineage>
        <taxon>Archaea</taxon>
        <taxon>Promethearchaeati</taxon>
        <taxon>Promethearchaeota</taxon>
        <taxon>Promethearchaeia</taxon>
        <taxon>Promethearchaeales</taxon>
        <taxon>Promethearchaeaceae</taxon>
        <taxon>Promethearchaeum</taxon>
    </lineage>
</organism>
<proteinExistence type="predicted"/>
<accession>A0A5B9D9D7</accession>
<sequence length="323" mass="38164">MSIPHDNIIAYKLLNDGSILKVLNEDLLSFFININIISVYFYKEKRLYIWKGENVPRNLQNHIPIIEEQIVKLNPNISILRHFTIEGVKEETTEFLDLLKINQEDFKKQLEEWDDFRGRMLTSIEILQNEIKEHFANKEFREIQIKAKNIINIAEKIQANDIIKEQEKTIQQIKEKPEEEEISSKTKPLIEEESESLKEEAEPLKEEAEPLKDEEAEPLKDEEAEPLKEEEAELLKEVEAEPLKEEEAEPLKEEEAELLKEEEIESEDYNHLLRQANLIESRSPNETKEILTKCLDIITKNREKFIEENPKRVKDEAILEKRI</sequence>
<evidence type="ECO:0000313" key="2">
    <source>
        <dbReference type="EMBL" id="QEE15340.1"/>
    </source>
</evidence>
<reference evidence="2 3" key="1">
    <citation type="journal article" date="2020" name="Nature">
        <title>Isolation of an archaeon at the prokaryote-eukaryote interface.</title>
        <authorList>
            <person name="Imachi H."/>
            <person name="Nobu M.K."/>
            <person name="Nakahara N."/>
            <person name="Morono Y."/>
            <person name="Ogawara M."/>
            <person name="Takaki Y."/>
            <person name="Takano Y."/>
            <person name="Uematsu K."/>
            <person name="Ikuta T."/>
            <person name="Ito M."/>
            <person name="Matsui Y."/>
            <person name="Miyazaki M."/>
            <person name="Murata K."/>
            <person name="Saito Y."/>
            <person name="Sakai S."/>
            <person name="Song C."/>
            <person name="Tasumi E."/>
            <person name="Yamanaka Y."/>
            <person name="Yamaguchi T."/>
            <person name="Kamagata Y."/>
            <person name="Tamaki H."/>
            <person name="Takai K."/>
        </authorList>
    </citation>
    <scope>NUCLEOTIDE SEQUENCE [LARGE SCALE GENOMIC DNA]</scope>
    <source>
        <strain evidence="2 3">MK-D1</strain>
    </source>
</reference>
<dbReference type="RefSeq" id="WP_147662253.1">
    <property type="nucleotide sequence ID" value="NZ_CP042905.2"/>
</dbReference>
<dbReference type="GeneID" id="41329161"/>
<gene>
    <name evidence="2" type="ORF">DSAG12_01165</name>
</gene>
<feature type="region of interest" description="Disordered" evidence="1">
    <location>
        <begin position="173"/>
        <end position="257"/>
    </location>
</feature>
<dbReference type="EMBL" id="CP042905">
    <property type="protein sequence ID" value="QEE15340.1"/>
    <property type="molecule type" value="Genomic_DNA"/>
</dbReference>
<name>A0A5B9D9D7_9ARCH</name>
<dbReference type="Proteomes" id="UP000321408">
    <property type="component" value="Chromosome"/>
</dbReference>
<evidence type="ECO:0000313" key="3">
    <source>
        <dbReference type="Proteomes" id="UP000321408"/>
    </source>
</evidence>
<reference evidence="2 3" key="2">
    <citation type="journal article" date="2024" name="Int. J. Syst. Evol. Microbiol.">
        <title>Promethearchaeum syntrophicum gen. nov., sp. nov., an anaerobic, obligately syntrophic archaeon, the first isolate of the lineage 'Asgard' archaea, and proposal of the new archaeal phylum Promethearchaeota phyl. nov. and kingdom Promethearchaeati regn. nov.</title>
        <authorList>
            <person name="Imachi H."/>
            <person name="Nobu M.K."/>
            <person name="Kato S."/>
            <person name="Takaki Y."/>
            <person name="Miyazaki M."/>
            <person name="Miyata M."/>
            <person name="Ogawara M."/>
            <person name="Saito Y."/>
            <person name="Sakai S."/>
            <person name="Tahara Y.O."/>
            <person name="Takano Y."/>
            <person name="Tasumi E."/>
            <person name="Uematsu K."/>
            <person name="Yoshimura T."/>
            <person name="Itoh T."/>
            <person name="Ohkuma M."/>
            <person name="Takai K."/>
        </authorList>
    </citation>
    <scope>NUCLEOTIDE SEQUENCE [LARGE SCALE GENOMIC DNA]</scope>
    <source>
        <strain evidence="2 3">MK-D1</strain>
    </source>
</reference>